<evidence type="ECO:0000256" key="1">
    <source>
        <dbReference type="SAM" id="MobiDB-lite"/>
    </source>
</evidence>
<accession>A0A0V1F077</accession>
<dbReference type="Proteomes" id="UP000055024">
    <property type="component" value="Unassembled WGS sequence"/>
</dbReference>
<sequence>MLRERKLTQTVRKSGADPLPEKWKQSQCGENGIGAGKL</sequence>
<protein>
    <submittedName>
        <fullName evidence="2">Uncharacterized protein</fullName>
    </submittedName>
</protein>
<comment type="caution">
    <text evidence="2">The sequence shown here is derived from an EMBL/GenBank/DDBJ whole genome shotgun (WGS) entry which is preliminary data.</text>
</comment>
<feature type="region of interest" description="Disordered" evidence="1">
    <location>
        <begin position="1"/>
        <end position="38"/>
    </location>
</feature>
<dbReference type="EMBL" id="JYDP01007106">
    <property type="protein sequence ID" value="KRY79400.1"/>
    <property type="molecule type" value="Genomic_DNA"/>
</dbReference>
<name>A0A0V1F077_9BILA</name>
<proteinExistence type="predicted"/>
<dbReference type="AlphaFoldDB" id="A0A0V1F077"/>
<evidence type="ECO:0000313" key="3">
    <source>
        <dbReference type="Proteomes" id="UP000055024"/>
    </source>
</evidence>
<organism evidence="2 3">
    <name type="scientific">Trichinella zimbabwensis</name>
    <dbReference type="NCBI Taxonomy" id="268475"/>
    <lineage>
        <taxon>Eukaryota</taxon>
        <taxon>Metazoa</taxon>
        <taxon>Ecdysozoa</taxon>
        <taxon>Nematoda</taxon>
        <taxon>Enoplea</taxon>
        <taxon>Dorylaimia</taxon>
        <taxon>Trichinellida</taxon>
        <taxon>Trichinellidae</taxon>
        <taxon>Trichinella</taxon>
    </lineage>
</organism>
<gene>
    <name evidence="2" type="ORF">T11_7288</name>
</gene>
<evidence type="ECO:0000313" key="2">
    <source>
        <dbReference type="EMBL" id="KRY79400.1"/>
    </source>
</evidence>
<keyword evidence="3" id="KW-1185">Reference proteome</keyword>
<reference evidence="2 3" key="1">
    <citation type="submission" date="2015-01" db="EMBL/GenBank/DDBJ databases">
        <title>Evolution of Trichinella species and genotypes.</title>
        <authorList>
            <person name="Korhonen P.K."/>
            <person name="Edoardo P."/>
            <person name="Giuseppe L.R."/>
            <person name="Gasser R.B."/>
        </authorList>
    </citation>
    <scope>NUCLEOTIDE SEQUENCE [LARGE SCALE GENOMIC DNA]</scope>
    <source>
        <strain evidence="2">ISS1029</strain>
    </source>
</reference>